<feature type="compositionally biased region" description="Basic residues" evidence="1">
    <location>
        <begin position="191"/>
        <end position="209"/>
    </location>
</feature>
<keyword evidence="2" id="KW-1185">Reference proteome</keyword>
<dbReference type="InParanoid" id="A0A6P7LPZ4"/>
<sequence length="254" mass="28787">MSSDTKGTQDEDCLFLEQVLDKLYDLGDASASRKKLKSQKRKKRPRSDGEEDGVPTDGDVCSDTKDCRADYDSAPEHQQQQQQQPEPRGPTLPVNQVEVVRFQDPRKKPKTKQTPTLDKVPAIQVTEKKQNDRLDEPNLEKARLEVHRFGITGYKKEEQRVFEQDRAIMLGAKPPKKSYVNYKVLQAQIKEKKRKSKEVHMDSKKKKKTGNSERDKKKKVSSGSGSAPSGHLGHFKGGMLVLSSKEIQMIKGNK</sequence>
<feature type="compositionally biased region" description="Basic residues" evidence="1">
    <location>
        <begin position="32"/>
        <end position="45"/>
    </location>
</feature>
<dbReference type="InterPro" id="IPR027973">
    <property type="entry name" value="FSAF1-like"/>
</dbReference>
<dbReference type="GeneID" id="114849228"/>
<dbReference type="OrthoDB" id="10067479at2759"/>
<reference evidence="3" key="1">
    <citation type="submission" date="2025-08" db="UniProtKB">
        <authorList>
            <consortium name="RefSeq"/>
        </authorList>
    </citation>
    <scope>IDENTIFICATION</scope>
</reference>
<dbReference type="RefSeq" id="XP_028996265.1">
    <property type="nucleotide sequence ID" value="XM_029140432.3"/>
</dbReference>
<dbReference type="PANTHER" id="PTHR28366:SF1">
    <property type="entry name" value="CHROMOSOME 1 OPEN READING FRAME 131"/>
    <property type="match status" value="1"/>
</dbReference>
<feature type="region of interest" description="Disordered" evidence="1">
    <location>
        <begin position="24"/>
        <end position="139"/>
    </location>
</feature>
<evidence type="ECO:0000313" key="2">
    <source>
        <dbReference type="Proteomes" id="UP000515150"/>
    </source>
</evidence>
<dbReference type="Proteomes" id="UP000515150">
    <property type="component" value="Chromosome 24"/>
</dbReference>
<dbReference type="CTD" id="128061"/>
<dbReference type="AlphaFoldDB" id="A0A6P7LPZ4"/>
<dbReference type="Pfam" id="PF15375">
    <property type="entry name" value="FSAF1"/>
    <property type="match status" value="1"/>
</dbReference>
<dbReference type="KEGG" id="bspl:114849228"/>
<organism evidence="2 3">
    <name type="scientific">Betta splendens</name>
    <name type="common">Siamese fighting fish</name>
    <dbReference type="NCBI Taxonomy" id="158456"/>
    <lineage>
        <taxon>Eukaryota</taxon>
        <taxon>Metazoa</taxon>
        <taxon>Chordata</taxon>
        <taxon>Craniata</taxon>
        <taxon>Vertebrata</taxon>
        <taxon>Euteleostomi</taxon>
        <taxon>Actinopterygii</taxon>
        <taxon>Neopterygii</taxon>
        <taxon>Teleostei</taxon>
        <taxon>Neoteleostei</taxon>
        <taxon>Acanthomorphata</taxon>
        <taxon>Anabantaria</taxon>
        <taxon>Anabantiformes</taxon>
        <taxon>Anabantoidei</taxon>
        <taxon>Osphronemidae</taxon>
        <taxon>Betta</taxon>
    </lineage>
</organism>
<feature type="compositionally biased region" description="Basic and acidic residues" evidence="1">
    <location>
        <begin position="126"/>
        <end position="139"/>
    </location>
</feature>
<proteinExistence type="predicted"/>
<accession>A0A6P7LPZ4</accession>
<gene>
    <name evidence="3" type="primary">c24h1orf131</name>
</gene>
<evidence type="ECO:0000256" key="1">
    <source>
        <dbReference type="SAM" id="MobiDB-lite"/>
    </source>
</evidence>
<dbReference type="PANTHER" id="PTHR28366">
    <property type="entry name" value="CHROMOSOME 1 OPEN READING FRAME 131"/>
    <property type="match status" value="1"/>
</dbReference>
<dbReference type="InterPro" id="IPR052852">
    <property type="entry name" value="SSU_Processome_Comp"/>
</dbReference>
<name>A0A6P7LPZ4_BETSP</name>
<feature type="compositionally biased region" description="Basic and acidic residues" evidence="1">
    <location>
        <begin position="62"/>
        <end position="75"/>
    </location>
</feature>
<protein>
    <submittedName>
        <fullName evidence="3">Uncharacterized protein C1orf131 homolog</fullName>
    </submittedName>
</protein>
<feature type="compositionally biased region" description="Low complexity" evidence="1">
    <location>
        <begin position="221"/>
        <end position="232"/>
    </location>
</feature>
<feature type="region of interest" description="Disordered" evidence="1">
    <location>
        <begin position="190"/>
        <end position="237"/>
    </location>
</feature>
<evidence type="ECO:0000313" key="3">
    <source>
        <dbReference type="RefSeq" id="XP_028996265.1"/>
    </source>
</evidence>